<dbReference type="RefSeq" id="XP_038747633.1">
    <property type="nucleotide sequence ID" value="XM_038886929.1"/>
</dbReference>
<sequence>MSQLAHASVTAVNLYAGANDGNLTSLRLTSDSRGKYALEKTHVTDQGGPQAVWLDLDVPNRVLYCLDRSGTANTFAVSGDGALRRIARVNTTLGPVSSAFYNTNENRGLILAHYAGSAVTAWNAPPNGNLSLIQTLIYNSPTGPRPSQNVSHPHDAIVDPTGKFIVVPDLGGDILRVYTFDQQTNLLTQVDQFPTPTGSGPRHGLFWAPSRSSSGGDGPLYFHVLSELDSTVTSFRVTYPAAGRIAFANVGVVSAYGTEPAAPNGIGAEIEVSPDNRFIMVSNRNDSSFSIPNLDPANRTAEASDSLAVFKPADDGALEFVQLAPAGGIWPRHFKMNKAGDLVAVSLQYSYRVAILARNVSTGVLGPFLAHVDGVGEVVTAVWDE</sequence>
<proteinExistence type="inferred from homology"/>
<evidence type="ECO:0000313" key="3">
    <source>
        <dbReference type="Proteomes" id="UP000781932"/>
    </source>
</evidence>
<name>A0A9P6I776_9PEZI</name>
<protein>
    <recommendedName>
        <fullName evidence="4">6-phosphogluconolactonase</fullName>
    </recommendedName>
</protein>
<dbReference type="OrthoDB" id="9972196at2759"/>
<organism evidence="2 3">
    <name type="scientific">Colletotrichum karsti</name>
    <dbReference type="NCBI Taxonomy" id="1095194"/>
    <lineage>
        <taxon>Eukaryota</taxon>
        <taxon>Fungi</taxon>
        <taxon>Dikarya</taxon>
        <taxon>Ascomycota</taxon>
        <taxon>Pezizomycotina</taxon>
        <taxon>Sordariomycetes</taxon>
        <taxon>Hypocreomycetidae</taxon>
        <taxon>Glomerellales</taxon>
        <taxon>Glomerellaceae</taxon>
        <taxon>Colletotrichum</taxon>
        <taxon>Colletotrichum boninense species complex</taxon>
    </lineage>
</organism>
<dbReference type="Pfam" id="PF10282">
    <property type="entry name" value="Lactonase"/>
    <property type="match status" value="1"/>
</dbReference>
<evidence type="ECO:0000256" key="1">
    <source>
        <dbReference type="ARBA" id="ARBA00005564"/>
    </source>
</evidence>
<dbReference type="GO" id="GO:0017057">
    <property type="term" value="F:6-phosphogluconolactonase activity"/>
    <property type="evidence" value="ECO:0007669"/>
    <property type="project" value="TreeGrafter"/>
</dbReference>
<dbReference type="InterPro" id="IPR015943">
    <property type="entry name" value="WD40/YVTN_repeat-like_dom_sf"/>
</dbReference>
<dbReference type="Gene3D" id="2.130.10.10">
    <property type="entry name" value="YVTN repeat-like/Quinoprotein amine dehydrogenase"/>
    <property type="match status" value="1"/>
</dbReference>
<dbReference type="EMBL" id="JAATWM020000011">
    <property type="protein sequence ID" value="KAF9878172.1"/>
    <property type="molecule type" value="Genomic_DNA"/>
</dbReference>
<gene>
    <name evidence="2" type="ORF">CkaCkLH20_04210</name>
</gene>
<dbReference type="InterPro" id="IPR050282">
    <property type="entry name" value="Cycloisomerase_2"/>
</dbReference>
<reference evidence="2" key="2">
    <citation type="submission" date="2020-11" db="EMBL/GenBank/DDBJ databases">
        <title>Whole genome sequencing of Colletotrichum sp.</title>
        <authorList>
            <person name="Li H."/>
        </authorList>
    </citation>
    <scope>NUCLEOTIDE SEQUENCE</scope>
    <source>
        <strain evidence="2">CkLH20</strain>
    </source>
</reference>
<keyword evidence="3" id="KW-1185">Reference proteome</keyword>
<dbReference type="GeneID" id="62160003"/>
<evidence type="ECO:0000313" key="2">
    <source>
        <dbReference type="EMBL" id="KAF9878172.1"/>
    </source>
</evidence>
<accession>A0A9P6I776</accession>
<dbReference type="PANTHER" id="PTHR30344:SF1">
    <property type="entry name" value="6-PHOSPHOGLUCONOLACTONASE"/>
    <property type="match status" value="1"/>
</dbReference>
<evidence type="ECO:0008006" key="4">
    <source>
        <dbReference type="Google" id="ProtNLM"/>
    </source>
</evidence>
<dbReference type="PANTHER" id="PTHR30344">
    <property type="entry name" value="6-PHOSPHOGLUCONOLACTONASE-RELATED"/>
    <property type="match status" value="1"/>
</dbReference>
<dbReference type="InterPro" id="IPR011048">
    <property type="entry name" value="Haem_d1_sf"/>
</dbReference>
<dbReference type="Proteomes" id="UP000781932">
    <property type="component" value="Unassembled WGS sequence"/>
</dbReference>
<dbReference type="AlphaFoldDB" id="A0A9P6I776"/>
<dbReference type="InterPro" id="IPR019405">
    <property type="entry name" value="Lactonase_7-beta_prop"/>
</dbReference>
<comment type="caution">
    <text evidence="2">The sequence shown here is derived from an EMBL/GenBank/DDBJ whole genome shotgun (WGS) entry which is preliminary data.</text>
</comment>
<reference evidence="2" key="1">
    <citation type="submission" date="2020-03" db="EMBL/GenBank/DDBJ databases">
        <authorList>
            <person name="He L."/>
        </authorList>
    </citation>
    <scope>NUCLEOTIDE SEQUENCE</scope>
    <source>
        <strain evidence="2">CkLH20</strain>
    </source>
</reference>
<comment type="similarity">
    <text evidence="1">Belongs to the cycloisomerase 2 family.</text>
</comment>
<dbReference type="SUPFAM" id="SSF51004">
    <property type="entry name" value="C-terminal (heme d1) domain of cytochrome cd1-nitrite reductase"/>
    <property type="match status" value="1"/>
</dbReference>